<feature type="region of interest" description="Disordered" evidence="1">
    <location>
        <begin position="136"/>
        <end position="160"/>
    </location>
</feature>
<dbReference type="Proteomes" id="UP001153365">
    <property type="component" value="Unassembled WGS sequence"/>
</dbReference>
<feature type="compositionally biased region" description="Low complexity" evidence="1">
    <location>
        <begin position="389"/>
        <end position="403"/>
    </location>
</feature>
<feature type="compositionally biased region" description="Polar residues" evidence="1">
    <location>
        <begin position="58"/>
        <end position="75"/>
    </location>
</feature>
<feature type="compositionally biased region" description="Low complexity" evidence="1">
    <location>
        <begin position="11"/>
        <end position="24"/>
    </location>
</feature>
<feature type="compositionally biased region" description="Polar residues" evidence="1">
    <location>
        <begin position="235"/>
        <end position="249"/>
    </location>
</feature>
<feature type="compositionally biased region" description="Polar residues" evidence="1">
    <location>
        <begin position="404"/>
        <end position="428"/>
    </location>
</feature>
<feature type="compositionally biased region" description="Basic and acidic residues" evidence="1">
    <location>
        <begin position="499"/>
        <end position="512"/>
    </location>
</feature>
<reference evidence="2" key="1">
    <citation type="submission" date="2022-06" db="EMBL/GenBank/DDBJ databases">
        <authorList>
            <consortium name="SYNGENTA / RWTH Aachen University"/>
        </authorList>
    </citation>
    <scope>NUCLEOTIDE SEQUENCE</scope>
</reference>
<proteinExistence type="predicted"/>
<dbReference type="AlphaFoldDB" id="A0AAV0BNZ9"/>
<feature type="compositionally biased region" description="Low complexity" evidence="1">
    <location>
        <begin position="281"/>
        <end position="317"/>
    </location>
</feature>
<accession>A0AAV0BNZ9</accession>
<feature type="region of interest" description="Disordered" evidence="1">
    <location>
        <begin position="207"/>
        <end position="249"/>
    </location>
</feature>
<feature type="region of interest" description="Disordered" evidence="1">
    <location>
        <begin position="272"/>
        <end position="328"/>
    </location>
</feature>
<name>A0AAV0BNZ9_PHAPC</name>
<feature type="compositionally biased region" description="Basic residues" evidence="1">
    <location>
        <begin position="143"/>
        <end position="154"/>
    </location>
</feature>
<comment type="caution">
    <text evidence="2">The sequence shown here is derived from an EMBL/GenBank/DDBJ whole genome shotgun (WGS) entry which is preliminary data.</text>
</comment>
<feature type="region of interest" description="Disordered" evidence="1">
    <location>
        <begin position="1"/>
        <end position="24"/>
    </location>
</feature>
<dbReference type="EMBL" id="CALTRL010005906">
    <property type="protein sequence ID" value="CAH7687751.1"/>
    <property type="molecule type" value="Genomic_DNA"/>
</dbReference>
<feature type="region of interest" description="Disordered" evidence="1">
    <location>
        <begin position="367"/>
        <end position="428"/>
    </location>
</feature>
<gene>
    <name evidence="2" type="ORF">PPACK8108_LOCUS22585</name>
</gene>
<evidence type="ECO:0000313" key="2">
    <source>
        <dbReference type="EMBL" id="CAH7687751.1"/>
    </source>
</evidence>
<keyword evidence="3" id="KW-1185">Reference proteome</keyword>
<evidence type="ECO:0000256" key="1">
    <source>
        <dbReference type="SAM" id="MobiDB-lite"/>
    </source>
</evidence>
<feature type="compositionally biased region" description="Polar residues" evidence="1">
    <location>
        <begin position="367"/>
        <end position="378"/>
    </location>
</feature>
<evidence type="ECO:0000313" key="3">
    <source>
        <dbReference type="Proteomes" id="UP001153365"/>
    </source>
</evidence>
<organism evidence="2 3">
    <name type="scientific">Phakopsora pachyrhizi</name>
    <name type="common">Asian soybean rust disease fungus</name>
    <dbReference type="NCBI Taxonomy" id="170000"/>
    <lineage>
        <taxon>Eukaryota</taxon>
        <taxon>Fungi</taxon>
        <taxon>Dikarya</taxon>
        <taxon>Basidiomycota</taxon>
        <taxon>Pucciniomycotina</taxon>
        <taxon>Pucciniomycetes</taxon>
        <taxon>Pucciniales</taxon>
        <taxon>Phakopsoraceae</taxon>
        <taxon>Phakopsora</taxon>
    </lineage>
</organism>
<sequence>MLFEINRGSEESLQSDSTSTSSNYYSAHQFDDQEACLVYWDHGYESLNNRLAGKNRNVRSNNSSAPPGSSKVTPSTRRKSQQGTGKRDCSKAEIPSPSKGTTTLLGLRDQSSESQPSLSNGLVGIRFESNNLVSGSREERPLRICKRRKDRRQTRASSDRILTKNSSNYNQSVIDPSNLNKLTAISPVTVAKNSAAFYALASRMNSRSRSALKAPDPVTNTVKSNSESRPESDQSSRTNQQVFDSSPSAIQQRCAKSLNILNQQRLKLKNQESQIKPIQISPESSKTSSNSVPSTTTLKPHSTSSTATSAPATLTKAQPDLTDKSRVEEDDPWDAFLDEEDEEFSVQLCKLADCTSENPTSNRAIFSNLNNSKNSMPLNQKSSIDKIKSNNNSNNSTNNQKNTCLNKNSTTNSPKQKGNAGSSNAQSKGLQFKFVGGNSPQLRNKNSTRLSFDVSKVNYISTKPGIRTPTKPNPNKLSNNFNKIINNHNTGKINAKDHEKVNGRDEGSDARKQPFGVNEMGNNNQERRNERADQIRIRGGKEDENDSHKRVEGYGTREDKGKTDARLILDKGSKVKGLVEGRDLKGGKSGGGEAEVELLLSGLVDDDLDWNLND</sequence>
<protein>
    <submittedName>
        <fullName evidence="2">Expressed protein</fullName>
    </submittedName>
</protein>
<feature type="compositionally biased region" description="Basic and acidic residues" evidence="1">
    <location>
        <begin position="525"/>
        <end position="559"/>
    </location>
</feature>
<feature type="region of interest" description="Disordered" evidence="1">
    <location>
        <begin position="51"/>
        <end position="120"/>
    </location>
</feature>
<feature type="region of interest" description="Disordered" evidence="1">
    <location>
        <begin position="499"/>
        <end position="559"/>
    </location>
</feature>